<feature type="compositionally biased region" description="Polar residues" evidence="1">
    <location>
        <begin position="100"/>
        <end position="113"/>
    </location>
</feature>
<evidence type="ECO:0000313" key="3">
    <source>
        <dbReference type="Proteomes" id="UP000257109"/>
    </source>
</evidence>
<protein>
    <submittedName>
        <fullName evidence="2">Uncharacterized protein</fullName>
    </submittedName>
</protein>
<name>A0A371H1Y2_MUCPR</name>
<dbReference type="EMBL" id="QJKJ01003808">
    <property type="protein sequence ID" value="RDX96824.1"/>
    <property type="molecule type" value="Genomic_DNA"/>
</dbReference>
<feature type="region of interest" description="Disordered" evidence="1">
    <location>
        <begin position="85"/>
        <end position="113"/>
    </location>
</feature>
<proteinExistence type="predicted"/>
<evidence type="ECO:0000313" key="2">
    <source>
        <dbReference type="EMBL" id="RDX96824.1"/>
    </source>
</evidence>
<dbReference type="OrthoDB" id="8041783at2759"/>
<gene>
    <name evidence="2" type="ORF">CR513_20477</name>
</gene>
<organism evidence="2 3">
    <name type="scientific">Mucuna pruriens</name>
    <name type="common">Velvet bean</name>
    <name type="synonym">Dolichos pruriens</name>
    <dbReference type="NCBI Taxonomy" id="157652"/>
    <lineage>
        <taxon>Eukaryota</taxon>
        <taxon>Viridiplantae</taxon>
        <taxon>Streptophyta</taxon>
        <taxon>Embryophyta</taxon>
        <taxon>Tracheophyta</taxon>
        <taxon>Spermatophyta</taxon>
        <taxon>Magnoliopsida</taxon>
        <taxon>eudicotyledons</taxon>
        <taxon>Gunneridae</taxon>
        <taxon>Pentapetalae</taxon>
        <taxon>rosids</taxon>
        <taxon>fabids</taxon>
        <taxon>Fabales</taxon>
        <taxon>Fabaceae</taxon>
        <taxon>Papilionoideae</taxon>
        <taxon>50 kb inversion clade</taxon>
        <taxon>NPAAA clade</taxon>
        <taxon>indigoferoid/millettioid clade</taxon>
        <taxon>Phaseoleae</taxon>
        <taxon>Mucuna</taxon>
    </lineage>
</organism>
<keyword evidence="3" id="KW-1185">Reference proteome</keyword>
<reference evidence="2" key="1">
    <citation type="submission" date="2018-05" db="EMBL/GenBank/DDBJ databases">
        <title>Draft genome of Mucuna pruriens seed.</title>
        <authorList>
            <person name="Nnadi N.E."/>
            <person name="Vos R."/>
            <person name="Hasami M.H."/>
            <person name="Devisetty U.K."/>
            <person name="Aguiy J.C."/>
        </authorList>
    </citation>
    <scope>NUCLEOTIDE SEQUENCE [LARGE SCALE GENOMIC DNA]</scope>
    <source>
        <tissue evidence="2">Seed</tissue>
    </source>
</reference>
<sequence length="113" mass="12552">MKELGKLKYFLGIEVAYSKQGLPRLSNLKEVYEGEDRLGRGFPRVKVLRVQVMSKWLGNGMRMEIVVDSHPYLTSMISSSSTLGSTQLASCDEPGLVSPTKASWNQGKTLKNT</sequence>
<feature type="non-terminal residue" evidence="2">
    <location>
        <position position="1"/>
    </location>
</feature>
<comment type="caution">
    <text evidence="2">The sequence shown here is derived from an EMBL/GenBank/DDBJ whole genome shotgun (WGS) entry which is preliminary data.</text>
</comment>
<dbReference type="AlphaFoldDB" id="A0A371H1Y2"/>
<evidence type="ECO:0000256" key="1">
    <source>
        <dbReference type="SAM" id="MobiDB-lite"/>
    </source>
</evidence>
<dbReference type="Proteomes" id="UP000257109">
    <property type="component" value="Unassembled WGS sequence"/>
</dbReference>
<accession>A0A371H1Y2</accession>